<evidence type="ECO:0000256" key="1">
    <source>
        <dbReference type="SAM" id="SignalP"/>
    </source>
</evidence>
<evidence type="ECO:0000313" key="2">
    <source>
        <dbReference type="EMBL" id="KAJ3739100.1"/>
    </source>
</evidence>
<sequence length="141" mass="16370">MRQFRSPLMLTMLITIFLTLIPTFIARPLPASQSGFSTIHPKKKRKVSGKFCTWLWNFNKNEKKSKYQVSFVHSCGIPIACLKECMQHSRVKNKWITTDCAHTTVCYQPHKAFNKPRNCSLKNGHHQIWSLVLGNMIRISH</sequence>
<organism evidence="2 3">
    <name type="scientific">Lentinula detonsa</name>
    <dbReference type="NCBI Taxonomy" id="2804962"/>
    <lineage>
        <taxon>Eukaryota</taxon>
        <taxon>Fungi</taxon>
        <taxon>Dikarya</taxon>
        <taxon>Basidiomycota</taxon>
        <taxon>Agaricomycotina</taxon>
        <taxon>Agaricomycetes</taxon>
        <taxon>Agaricomycetidae</taxon>
        <taxon>Agaricales</taxon>
        <taxon>Marasmiineae</taxon>
        <taxon>Omphalotaceae</taxon>
        <taxon>Lentinula</taxon>
    </lineage>
</organism>
<dbReference type="AlphaFoldDB" id="A0A9W8NQR6"/>
<dbReference type="Proteomes" id="UP001142393">
    <property type="component" value="Unassembled WGS sequence"/>
</dbReference>
<feature type="chain" id="PRO_5040846295" evidence="1">
    <location>
        <begin position="27"/>
        <end position="141"/>
    </location>
</feature>
<name>A0A9W8NQR6_9AGAR</name>
<keyword evidence="3" id="KW-1185">Reference proteome</keyword>
<gene>
    <name evidence="2" type="ORF">DFH05DRAFT_1515569</name>
</gene>
<evidence type="ECO:0000313" key="3">
    <source>
        <dbReference type="Proteomes" id="UP001142393"/>
    </source>
</evidence>
<proteinExistence type="predicted"/>
<dbReference type="EMBL" id="JANVFU010000020">
    <property type="protein sequence ID" value="KAJ3739100.1"/>
    <property type="molecule type" value="Genomic_DNA"/>
</dbReference>
<feature type="signal peptide" evidence="1">
    <location>
        <begin position="1"/>
        <end position="26"/>
    </location>
</feature>
<protein>
    <submittedName>
        <fullName evidence="2">Uncharacterized protein</fullName>
    </submittedName>
</protein>
<accession>A0A9W8NQR6</accession>
<keyword evidence="1" id="KW-0732">Signal</keyword>
<reference evidence="2 3" key="1">
    <citation type="journal article" date="2023" name="Proc. Natl. Acad. Sci. U.S.A.">
        <title>A global phylogenomic analysis of the shiitake genus Lentinula.</title>
        <authorList>
            <person name="Sierra-Patev S."/>
            <person name="Min B."/>
            <person name="Naranjo-Ortiz M."/>
            <person name="Looney B."/>
            <person name="Konkel Z."/>
            <person name="Slot J.C."/>
            <person name="Sakamoto Y."/>
            <person name="Steenwyk J.L."/>
            <person name="Rokas A."/>
            <person name="Carro J."/>
            <person name="Camarero S."/>
            <person name="Ferreira P."/>
            <person name="Molpeceres G."/>
            <person name="Ruiz-Duenas F.J."/>
            <person name="Serrano A."/>
            <person name="Henrissat B."/>
            <person name="Drula E."/>
            <person name="Hughes K.W."/>
            <person name="Mata J.L."/>
            <person name="Ishikawa N.K."/>
            <person name="Vargas-Isla R."/>
            <person name="Ushijima S."/>
            <person name="Smith C.A."/>
            <person name="Donoghue J."/>
            <person name="Ahrendt S."/>
            <person name="Andreopoulos W."/>
            <person name="He G."/>
            <person name="LaButti K."/>
            <person name="Lipzen A."/>
            <person name="Ng V."/>
            <person name="Riley R."/>
            <person name="Sandor L."/>
            <person name="Barry K."/>
            <person name="Martinez A.T."/>
            <person name="Xiao Y."/>
            <person name="Gibbons J.G."/>
            <person name="Terashima K."/>
            <person name="Grigoriev I.V."/>
            <person name="Hibbett D."/>
        </authorList>
    </citation>
    <scope>NUCLEOTIDE SEQUENCE [LARGE SCALE GENOMIC DNA]</scope>
    <source>
        <strain evidence="2 3">TFB7810</strain>
    </source>
</reference>
<comment type="caution">
    <text evidence="2">The sequence shown here is derived from an EMBL/GenBank/DDBJ whole genome shotgun (WGS) entry which is preliminary data.</text>
</comment>